<evidence type="ECO:0000313" key="2">
    <source>
        <dbReference type="EMBL" id="GEU83503.1"/>
    </source>
</evidence>
<dbReference type="AlphaFoldDB" id="A0A6L2NB99"/>
<proteinExistence type="predicted"/>
<dbReference type="Pfam" id="PF22936">
    <property type="entry name" value="Pol_BBD"/>
    <property type="match status" value="1"/>
</dbReference>
<protein>
    <submittedName>
        <fullName evidence="2">Integrase, catalytic region, zinc finger, CCHC-type, peptidase aspartic, catalytic</fullName>
    </submittedName>
</protein>
<accession>A0A6L2NB99</accession>
<dbReference type="EMBL" id="BKCJ010008696">
    <property type="protein sequence ID" value="GEU83503.1"/>
    <property type="molecule type" value="Genomic_DNA"/>
</dbReference>
<dbReference type="InterPro" id="IPR054722">
    <property type="entry name" value="PolX-like_BBD"/>
</dbReference>
<comment type="caution">
    <text evidence="2">The sequence shown here is derived from an EMBL/GenBank/DDBJ whole genome shotgun (WGS) entry which is preliminary data.</text>
</comment>
<sequence length="414" mass="47192">MMENASEVELYKQNRKHGRMILESVEHGPLIWPTIEENGVTTTKKYEELSATEKIQADCDLKETNIIIQGLPSDVYSLVNHHRVAKDLWERLRNSSNPRRQETIHDGRDKVLLVEAQGSGKVLNKEELYFLADPKVAEGPATQTVITHNVAYQADYLDAYDSDYDDFSTTKAVLMASLSSYGSDVLSEVPHSENTHNDMLNQSVQEMLYYGQTHLVNYPENEITSNSNIIPYSLSIRTNLIANESLSAELERYKERVKLIEERQYFGKRFLPQQELSGEQAFQLQTSHSNTDQSASSPVKIEATRELPKVVQSVLWYLDSICSKHMIGDRSQLPNFVYKFLGTVKFDNDQNAKIMGYGDHQIRNIIISKIHYVEGLRHDLFSIGQFCDSDLEVAFRKHTCFVRSLKGVDLLSGS</sequence>
<reference evidence="2" key="1">
    <citation type="journal article" date="2019" name="Sci. Rep.">
        <title>Draft genome of Tanacetum cinerariifolium, the natural source of mosquito coil.</title>
        <authorList>
            <person name="Yamashiro T."/>
            <person name="Shiraishi A."/>
            <person name="Satake H."/>
            <person name="Nakayama K."/>
        </authorList>
    </citation>
    <scope>NUCLEOTIDE SEQUENCE</scope>
</reference>
<feature type="domain" description="Retrovirus-related Pol polyprotein from transposon TNT 1-94-like beta-barrel" evidence="1">
    <location>
        <begin position="316"/>
        <end position="388"/>
    </location>
</feature>
<evidence type="ECO:0000259" key="1">
    <source>
        <dbReference type="Pfam" id="PF22936"/>
    </source>
</evidence>
<organism evidence="2">
    <name type="scientific">Tanacetum cinerariifolium</name>
    <name type="common">Dalmatian daisy</name>
    <name type="synonym">Chrysanthemum cinerariifolium</name>
    <dbReference type="NCBI Taxonomy" id="118510"/>
    <lineage>
        <taxon>Eukaryota</taxon>
        <taxon>Viridiplantae</taxon>
        <taxon>Streptophyta</taxon>
        <taxon>Embryophyta</taxon>
        <taxon>Tracheophyta</taxon>
        <taxon>Spermatophyta</taxon>
        <taxon>Magnoliopsida</taxon>
        <taxon>eudicotyledons</taxon>
        <taxon>Gunneridae</taxon>
        <taxon>Pentapetalae</taxon>
        <taxon>asterids</taxon>
        <taxon>campanulids</taxon>
        <taxon>Asterales</taxon>
        <taxon>Asteraceae</taxon>
        <taxon>Asteroideae</taxon>
        <taxon>Anthemideae</taxon>
        <taxon>Anthemidinae</taxon>
        <taxon>Tanacetum</taxon>
    </lineage>
</organism>
<gene>
    <name evidence="2" type="ORF">Tci_055481</name>
</gene>
<name>A0A6L2NB99_TANCI</name>